<gene>
    <name evidence="12" type="primary">ZBED4</name>
    <name evidence="12" type="ORF">EVAR_57519_1</name>
</gene>
<evidence type="ECO:0000256" key="4">
    <source>
        <dbReference type="ARBA" id="ARBA00022833"/>
    </source>
</evidence>
<evidence type="ECO:0000256" key="2">
    <source>
        <dbReference type="ARBA" id="ARBA00022723"/>
    </source>
</evidence>
<evidence type="ECO:0000256" key="6">
    <source>
        <dbReference type="ARBA" id="ARBA00023125"/>
    </source>
</evidence>
<dbReference type="GO" id="GO:0009791">
    <property type="term" value="P:post-embryonic development"/>
    <property type="evidence" value="ECO:0007669"/>
    <property type="project" value="UniProtKB-ARBA"/>
</dbReference>
<dbReference type="GO" id="GO:0005634">
    <property type="term" value="C:nucleus"/>
    <property type="evidence" value="ECO:0007669"/>
    <property type="project" value="UniProtKB-SubCell"/>
</dbReference>
<dbReference type="Proteomes" id="UP000299102">
    <property type="component" value="Unassembled WGS sequence"/>
</dbReference>
<evidence type="ECO:0000256" key="9">
    <source>
        <dbReference type="PROSITE-ProRule" id="PRU00027"/>
    </source>
</evidence>
<dbReference type="InterPro" id="IPR003656">
    <property type="entry name" value="Znf_BED"/>
</dbReference>
<dbReference type="Pfam" id="PF02892">
    <property type="entry name" value="zf-BED"/>
    <property type="match status" value="1"/>
</dbReference>
<protein>
    <submittedName>
        <fullName evidence="12">Zinc finger BED domain-containing protein 4</fullName>
    </submittedName>
</protein>
<evidence type="ECO:0000256" key="1">
    <source>
        <dbReference type="ARBA" id="ARBA00004123"/>
    </source>
</evidence>
<keyword evidence="4" id="KW-0862">Zinc</keyword>
<dbReference type="InterPro" id="IPR012337">
    <property type="entry name" value="RNaseH-like_sf"/>
</dbReference>
<keyword evidence="6" id="KW-0238">DNA-binding</keyword>
<keyword evidence="8" id="KW-0539">Nucleus</keyword>
<name>A0A4C1ZT17_EUMVA</name>
<dbReference type="PANTHER" id="PTHR46481">
    <property type="entry name" value="ZINC FINGER BED DOMAIN-CONTAINING PROTEIN 4"/>
    <property type="match status" value="1"/>
</dbReference>
<dbReference type="SUPFAM" id="SSF57667">
    <property type="entry name" value="beta-beta-alpha zinc fingers"/>
    <property type="match status" value="1"/>
</dbReference>
<accession>A0A4C1ZT17</accession>
<dbReference type="SMART" id="SM00614">
    <property type="entry name" value="ZnF_BED"/>
    <property type="match status" value="1"/>
</dbReference>
<feature type="region of interest" description="Disordered" evidence="10">
    <location>
        <begin position="434"/>
        <end position="461"/>
    </location>
</feature>
<evidence type="ECO:0000313" key="13">
    <source>
        <dbReference type="Proteomes" id="UP000299102"/>
    </source>
</evidence>
<dbReference type="SUPFAM" id="SSF140996">
    <property type="entry name" value="Hermes dimerisation domain"/>
    <property type="match status" value="1"/>
</dbReference>
<keyword evidence="3 9" id="KW-0863">Zinc-finger</keyword>
<evidence type="ECO:0000256" key="8">
    <source>
        <dbReference type="ARBA" id="ARBA00023242"/>
    </source>
</evidence>
<dbReference type="GO" id="GO:0008270">
    <property type="term" value="F:zinc ion binding"/>
    <property type="evidence" value="ECO:0007669"/>
    <property type="project" value="UniProtKB-KW"/>
</dbReference>
<keyword evidence="7" id="KW-0804">Transcription</keyword>
<keyword evidence="5" id="KW-0805">Transcription regulation</keyword>
<dbReference type="InterPro" id="IPR008906">
    <property type="entry name" value="HATC_C_dom"/>
</dbReference>
<evidence type="ECO:0000256" key="10">
    <source>
        <dbReference type="SAM" id="MobiDB-lite"/>
    </source>
</evidence>
<dbReference type="GO" id="GO:0046983">
    <property type="term" value="F:protein dimerization activity"/>
    <property type="evidence" value="ECO:0007669"/>
    <property type="project" value="InterPro"/>
</dbReference>
<comment type="subcellular location">
    <subcellularLocation>
        <location evidence="1">Nucleus</location>
    </subcellularLocation>
</comment>
<dbReference type="SUPFAM" id="SSF53098">
    <property type="entry name" value="Ribonuclease H-like"/>
    <property type="match status" value="1"/>
</dbReference>
<keyword evidence="13" id="KW-1185">Reference proteome</keyword>
<dbReference type="AlphaFoldDB" id="A0A4C1ZT17"/>
<dbReference type="Pfam" id="PF05699">
    <property type="entry name" value="Dimer_Tnp_hAT"/>
    <property type="match status" value="1"/>
</dbReference>
<dbReference type="EMBL" id="BGZK01002064">
    <property type="protein sequence ID" value="GBP90179.1"/>
    <property type="molecule type" value="Genomic_DNA"/>
</dbReference>
<reference evidence="12 13" key="1">
    <citation type="journal article" date="2019" name="Commun. Biol.">
        <title>The bagworm genome reveals a unique fibroin gene that provides high tensile strength.</title>
        <authorList>
            <person name="Kono N."/>
            <person name="Nakamura H."/>
            <person name="Ohtoshi R."/>
            <person name="Tomita M."/>
            <person name="Numata K."/>
            <person name="Arakawa K."/>
        </authorList>
    </citation>
    <scope>NUCLEOTIDE SEQUENCE [LARGE SCALE GENOMIC DNA]</scope>
</reference>
<evidence type="ECO:0000313" key="12">
    <source>
        <dbReference type="EMBL" id="GBP90179.1"/>
    </source>
</evidence>
<sequence>MAPGKKSEIWRYFTPFDKNRAKCNICEKVYSRAGRTTSGLRTHLKAVHAEEFELLIRAETELQASKMIISPETPLKEVKKQLSIEESIMKKKQWDAKHPLSQQIDYRISEMIALDSLPFNFVENVGFRRLMQLVAPQYTLKGRNFFTEHSQELYAKVANKVKFILSDLKFMSFTTDIWSEPAANVSILSLTCHGITANFNRLSIILKCEEFDERHTGDVIASKFESMLNEWNILKEQVHCMVRDEGSNMKRAFVNLAGFKDIDCTVHKLQTNIKTALNSQEYLVALTQKCNKIAGHFNHSTIAQDQLSKVQLRLNPDQVPLTVIKDCSTRWNSTFYMFQRFLKLKDALAIYGNSNNVPNLSSDEYKAIENCVLILKPFEEATRNLSSSDSSISSVIPIIYMLKKGIEDLNLPVEDNVNTEIIKLALCLLNQNRSSSISSGKKPKNTKSIDDNEPSTSADYPTKSLITNLARILDSSSDGDNYDDETEPEDTILCQIKSQLKSYLKEKRISLNENPLDWWKSKAKFDKLTELARMYLSAPPASVPSEQLFSAAGLIYEPLKNRLMGDKAAKLLFLKYNLPLLKFDY</sequence>
<organism evidence="12 13">
    <name type="scientific">Eumeta variegata</name>
    <name type="common">Bagworm moth</name>
    <name type="synonym">Eumeta japonica</name>
    <dbReference type="NCBI Taxonomy" id="151549"/>
    <lineage>
        <taxon>Eukaryota</taxon>
        <taxon>Metazoa</taxon>
        <taxon>Ecdysozoa</taxon>
        <taxon>Arthropoda</taxon>
        <taxon>Hexapoda</taxon>
        <taxon>Insecta</taxon>
        <taxon>Pterygota</taxon>
        <taxon>Neoptera</taxon>
        <taxon>Endopterygota</taxon>
        <taxon>Lepidoptera</taxon>
        <taxon>Glossata</taxon>
        <taxon>Ditrysia</taxon>
        <taxon>Tineoidea</taxon>
        <taxon>Psychidae</taxon>
        <taxon>Oiketicinae</taxon>
        <taxon>Eumeta</taxon>
    </lineage>
</organism>
<dbReference type="PANTHER" id="PTHR46481:SF10">
    <property type="entry name" value="ZINC FINGER BED DOMAIN-CONTAINING PROTEIN 39"/>
    <property type="match status" value="1"/>
</dbReference>
<proteinExistence type="predicted"/>
<keyword evidence="2" id="KW-0479">Metal-binding</keyword>
<evidence type="ECO:0000256" key="3">
    <source>
        <dbReference type="ARBA" id="ARBA00022771"/>
    </source>
</evidence>
<dbReference type="STRING" id="151549.A0A4C1ZT17"/>
<dbReference type="InterPro" id="IPR036236">
    <property type="entry name" value="Znf_C2H2_sf"/>
</dbReference>
<dbReference type="InterPro" id="IPR052035">
    <property type="entry name" value="ZnF_BED_domain_contain"/>
</dbReference>
<evidence type="ECO:0000259" key="11">
    <source>
        <dbReference type="PROSITE" id="PS50808"/>
    </source>
</evidence>
<dbReference type="GO" id="GO:0003677">
    <property type="term" value="F:DNA binding"/>
    <property type="evidence" value="ECO:0007669"/>
    <property type="project" value="UniProtKB-KW"/>
</dbReference>
<evidence type="ECO:0000256" key="5">
    <source>
        <dbReference type="ARBA" id="ARBA00023015"/>
    </source>
</evidence>
<comment type="caution">
    <text evidence="12">The sequence shown here is derived from an EMBL/GenBank/DDBJ whole genome shotgun (WGS) entry which is preliminary data.</text>
</comment>
<feature type="domain" description="BED-type" evidence="11">
    <location>
        <begin position="4"/>
        <end position="55"/>
    </location>
</feature>
<dbReference type="OrthoDB" id="7699631at2759"/>
<evidence type="ECO:0000256" key="7">
    <source>
        <dbReference type="ARBA" id="ARBA00023163"/>
    </source>
</evidence>
<dbReference type="PROSITE" id="PS50808">
    <property type="entry name" value="ZF_BED"/>
    <property type="match status" value="1"/>
</dbReference>